<accession>A0AC35G7W6</accession>
<proteinExistence type="predicted"/>
<dbReference type="WBParaSite" id="PS1159_v2.g255.t1">
    <property type="protein sequence ID" value="PS1159_v2.g255.t1"/>
    <property type="gene ID" value="PS1159_v2.g255"/>
</dbReference>
<organism evidence="1 2">
    <name type="scientific">Panagrolaimus sp. PS1159</name>
    <dbReference type="NCBI Taxonomy" id="55785"/>
    <lineage>
        <taxon>Eukaryota</taxon>
        <taxon>Metazoa</taxon>
        <taxon>Ecdysozoa</taxon>
        <taxon>Nematoda</taxon>
        <taxon>Chromadorea</taxon>
        <taxon>Rhabditida</taxon>
        <taxon>Tylenchina</taxon>
        <taxon>Panagrolaimomorpha</taxon>
        <taxon>Panagrolaimoidea</taxon>
        <taxon>Panagrolaimidae</taxon>
        <taxon>Panagrolaimus</taxon>
    </lineage>
</organism>
<name>A0AC35G7W6_9BILA</name>
<sequence length="151" mass="16528">MFQVKASSNDMHMFRLRSPHGFVAPNETFTISIFFWQKTFHQKTPSATPKGIHQVVADFGKEDTPAAAESKDAPPKDAPAKDKESKDDKDAPAKDAKDIPSATPEGIRRVAADFVKEDTPAAAVDKKDAPAKDPESKNQPPAKEANEQEKE</sequence>
<evidence type="ECO:0000313" key="2">
    <source>
        <dbReference type="WBParaSite" id="PS1159_v2.g255.t1"/>
    </source>
</evidence>
<protein>
    <submittedName>
        <fullName evidence="2">Uncharacterized protein</fullName>
    </submittedName>
</protein>
<reference evidence="2" key="1">
    <citation type="submission" date="2022-11" db="UniProtKB">
        <authorList>
            <consortium name="WormBaseParasite"/>
        </authorList>
    </citation>
    <scope>IDENTIFICATION</scope>
</reference>
<dbReference type="Proteomes" id="UP000887580">
    <property type="component" value="Unplaced"/>
</dbReference>
<evidence type="ECO:0000313" key="1">
    <source>
        <dbReference type="Proteomes" id="UP000887580"/>
    </source>
</evidence>